<evidence type="ECO:0000259" key="2">
    <source>
        <dbReference type="Pfam" id="PF20151"/>
    </source>
</evidence>
<dbReference type="InterPro" id="IPR045340">
    <property type="entry name" value="DUF6533"/>
</dbReference>
<feature type="domain" description="DUF6533" evidence="2">
    <location>
        <begin position="28"/>
        <end position="70"/>
    </location>
</feature>
<reference evidence="3" key="1">
    <citation type="submission" date="2021-02" db="EMBL/GenBank/DDBJ databases">
        <title>Psilocybe cubensis genome.</title>
        <authorList>
            <person name="Mckernan K.J."/>
            <person name="Crawford S."/>
            <person name="Trippe A."/>
            <person name="Kane L.T."/>
            <person name="Mclaughlin S."/>
        </authorList>
    </citation>
    <scope>NUCLEOTIDE SEQUENCE [LARGE SCALE GENOMIC DNA]</scope>
    <source>
        <strain evidence="3">MGC-MH-2018</strain>
    </source>
</reference>
<feature type="transmembrane region" description="Helical" evidence="1">
    <location>
        <begin position="28"/>
        <end position="51"/>
    </location>
</feature>
<keyword evidence="1" id="KW-1133">Transmembrane helix</keyword>
<feature type="transmembrane region" description="Helical" evidence="1">
    <location>
        <begin position="178"/>
        <end position="201"/>
    </location>
</feature>
<protein>
    <recommendedName>
        <fullName evidence="2">DUF6533 domain-containing protein</fullName>
    </recommendedName>
</protein>
<name>A0A8H8CI06_PSICU</name>
<feature type="transmembrane region" description="Helical" evidence="1">
    <location>
        <begin position="221"/>
        <end position="241"/>
    </location>
</feature>
<dbReference type="EMBL" id="JAFIQS010000007">
    <property type="protein sequence ID" value="KAG5167102.1"/>
    <property type="molecule type" value="Genomic_DNA"/>
</dbReference>
<comment type="caution">
    <text evidence="3">The sequence shown here is derived from an EMBL/GenBank/DDBJ whole genome shotgun (WGS) entry which is preliminary data.</text>
</comment>
<dbReference type="AlphaFoldDB" id="A0A8H8CI06"/>
<dbReference type="Pfam" id="PF20151">
    <property type="entry name" value="DUF6533"/>
    <property type="match status" value="1"/>
</dbReference>
<dbReference type="OrthoDB" id="3350812at2759"/>
<sequence length="327" mass="37146">MASLSNGQLAQIVKGLNTVRSAQHRRRAVAAGVFFAYDWMLTLGMEIELIWKAKWTYIKVLYLFQRYLTFYDTFYASYLLMFGKNLSKETCKSLFTQMRVSYLVGIIAAETLCSIRIWAVWNKDRRFFIILPICAICIWGPATAAMASAIVVSQYTDAPYRGFVGCFNTNAKDIHLEYVWACLLAYDAISLVLVMIPGIRIYHQGLIGRSRLSHVVFRDGVIYYITLFLFSLLNIIFSVSLESATRSSLANMGRALHSTLASRVVLHMRDTVHTPRSDYEVAAKHMRASNVHFTRTVHRDDGAVIENVISDDFMHTMHTTTDGSDTL</sequence>
<accession>A0A8H8CI06</accession>
<evidence type="ECO:0000313" key="3">
    <source>
        <dbReference type="EMBL" id="KAG5167102.1"/>
    </source>
</evidence>
<evidence type="ECO:0000256" key="1">
    <source>
        <dbReference type="SAM" id="Phobius"/>
    </source>
</evidence>
<feature type="transmembrane region" description="Helical" evidence="1">
    <location>
        <begin position="63"/>
        <end position="81"/>
    </location>
</feature>
<proteinExistence type="predicted"/>
<feature type="transmembrane region" description="Helical" evidence="1">
    <location>
        <begin position="127"/>
        <end position="152"/>
    </location>
</feature>
<gene>
    <name evidence="3" type="ORF">JR316_007440</name>
</gene>
<keyword evidence="1" id="KW-0472">Membrane</keyword>
<keyword evidence="1" id="KW-0812">Transmembrane</keyword>
<organism evidence="3">
    <name type="scientific">Psilocybe cubensis</name>
    <name type="common">Psychedelic mushroom</name>
    <name type="synonym">Stropharia cubensis</name>
    <dbReference type="NCBI Taxonomy" id="181762"/>
    <lineage>
        <taxon>Eukaryota</taxon>
        <taxon>Fungi</taxon>
        <taxon>Dikarya</taxon>
        <taxon>Basidiomycota</taxon>
        <taxon>Agaricomycotina</taxon>
        <taxon>Agaricomycetes</taxon>
        <taxon>Agaricomycetidae</taxon>
        <taxon>Agaricales</taxon>
        <taxon>Agaricineae</taxon>
        <taxon>Strophariaceae</taxon>
        <taxon>Psilocybe</taxon>
    </lineage>
</organism>
<feature type="transmembrane region" description="Helical" evidence="1">
    <location>
        <begin position="102"/>
        <end position="121"/>
    </location>
</feature>